<organism evidence="2 4">
    <name type="scientific">Acetobacter indonesiensis</name>
    <dbReference type="NCBI Taxonomy" id="104101"/>
    <lineage>
        <taxon>Bacteria</taxon>
        <taxon>Pseudomonadati</taxon>
        <taxon>Pseudomonadota</taxon>
        <taxon>Alphaproteobacteria</taxon>
        <taxon>Acetobacterales</taxon>
        <taxon>Acetobacteraceae</taxon>
        <taxon>Acetobacter</taxon>
    </lineage>
</organism>
<reference evidence="1 3" key="1">
    <citation type="submission" date="2012-11" db="EMBL/GenBank/DDBJ databases">
        <title>Whole genome sequence of Acetobacter indonesiensis 5H-1.</title>
        <authorList>
            <person name="Azuma Y."/>
            <person name="Higashiura N."/>
            <person name="Hirakawa H."/>
            <person name="Matsushita K."/>
        </authorList>
    </citation>
    <scope>NUCLEOTIDE SEQUENCE [LARGE SCALE GENOMIC DNA]</scope>
    <source>
        <strain evidence="1 3">5H-1</strain>
    </source>
</reference>
<evidence type="ECO:0000313" key="2">
    <source>
        <dbReference type="EMBL" id="GEN02105.1"/>
    </source>
</evidence>
<accession>A0A6N3T0U0</accession>
<dbReference type="Proteomes" id="UP000032673">
    <property type="component" value="Unassembled WGS sequence"/>
</dbReference>
<comment type="caution">
    <text evidence="2">The sequence shown here is derived from an EMBL/GenBank/DDBJ whole genome shotgun (WGS) entry which is preliminary data.</text>
</comment>
<gene>
    <name evidence="1" type="ORF">Abin_006_128</name>
    <name evidence="2" type="ORF">AIN02nite_01300</name>
</gene>
<dbReference type="AlphaFoldDB" id="A0A6N3T0U0"/>
<evidence type="ECO:0000313" key="1">
    <source>
        <dbReference type="EMBL" id="GAN62138.1"/>
    </source>
</evidence>
<evidence type="ECO:0000313" key="4">
    <source>
        <dbReference type="Proteomes" id="UP000321104"/>
    </source>
</evidence>
<proteinExistence type="predicted"/>
<keyword evidence="3" id="KW-1185">Reference proteome</keyword>
<evidence type="ECO:0000313" key="3">
    <source>
        <dbReference type="Proteomes" id="UP000032673"/>
    </source>
</evidence>
<name>A0A6N3T0U0_9PROT</name>
<dbReference type="Proteomes" id="UP000321104">
    <property type="component" value="Unassembled WGS sequence"/>
</dbReference>
<protein>
    <submittedName>
        <fullName evidence="2">Uncharacterized protein</fullName>
    </submittedName>
</protein>
<reference evidence="2 4" key="2">
    <citation type="submission" date="2019-07" db="EMBL/GenBank/DDBJ databases">
        <title>Whole genome shotgun sequence of Acetobacter indonesiensis NBRC 16471.</title>
        <authorList>
            <person name="Hosoyama A."/>
            <person name="Uohara A."/>
            <person name="Ohji S."/>
            <person name="Ichikawa N."/>
        </authorList>
    </citation>
    <scope>NUCLEOTIDE SEQUENCE [LARGE SCALE GENOMIC DNA]</scope>
    <source>
        <strain evidence="2 4">NBRC 16471</strain>
    </source>
</reference>
<sequence length="52" mass="5601">MDMVMAESMMMVVMPIMAVIMRVMVMVMIMVALAGVGFTGRMGIGGISMIMP</sequence>
<dbReference type="EMBL" id="BJXQ01000001">
    <property type="protein sequence ID" value="GEN02105.1"/>
    <property type="molecule type" value="Genomic_DNA"/>
</dbReference>
<dbReference type="EMBL" id="BAMW01000006">
    <property type="protein sequence ID" value="GAN62138.1"/>
    <property type="molecule type" value="Genomic_DNA"/>
</dbReference>